<evidence type="ECO:0000256" key="4">
    <source>
        <dbReference type="ARBA" id="ARBA00022692"/>
    </source>
</evidence>
<dbReference type="EMBL" id="JH651380">
    <property type="protein sequence ID" value="EIJ37296.1"/>
    <property type="molecule type" value="Genomic_DNA"/>
</dbReference>
<dbReference type="SUPFAM" id="SSF82689">
    <property type="entry name" value="Mechanosensitive channel protein MscS (YggB), C-terminal domain"/>
    <property type="match status" value="1"/>
</dbReference>
<dbReference type="InterPro" id="IPR011066">
    <property type="entry name" value="MscS_channel_C_sf"/>
</dbReference>
<dbReference type="Pfam" id="PF21088">
    <property type="entry name" value="MS_channel_1st"/>
    <property type="match status" value="1"/>
</dbReference>
<dbReference type="HOGENOM" id="CLU_037945_1_0_10"/>
<evidence type="ECO:0000256" key="7">
    <source>
        <dbReference type="SAM" id="MobiDB-lite"/>
    </source>
</evidence>
<feature type="domain" description="Mechanosensitive ion channel MscS C-terminal" evidence="10">
    <location>
        <begin position="187"/>
        <end position="273"/>
    </location>
</feature>
<feature type="transmembrane region" description="Helical" evidence="8">
    <location>
        <begin position="67"/>
        <end position="87"/>
    </location>
</feature>
<evidence type="ECO:0000313" key="13">
    <source>
        <dbReference type="Proteomes" id="UP000004690"/>
    </source>
</evidence>
<evidence type="ECO:0000256" key="2">
    <source>
        <dbReference type="ARBA" id="ARBA00008017"/>
    </source>
</evidence>
<evidence type="ECO:0000256" key="3">
    <source>
        <dbReference type="ARBA" id="ARBA00022475"/>
    </source>
</evidence>
<dbReference type="GO" id="GO:0005886">
    <property type="term" value="C:plasma membrane"/>
    <property type="evidence" value="ECO:0007669"/>
    <property type="project" value="UniProtKB-SubCell"/>
</dbReference>
<evidence type="ECO:0000259" key="10">
    <source>
        <dbReference type="Pfam" id="PF21082"/>
    </source>
</evidence>
<name>I3C103_9FLAO</name>
<evidence type="ECO:0000256" key="5">
    <source>
        <dbReference type="ARBA" id="ARBA00022989"/>
    </source>
</evidence>
<dbReference type="Pfam" id="PF21082">
    <property type="entry name" value="MS_channel_3rd"/>
    <property type="match status" value="1"/>
</dbReference>
<gene>
    <name evidence="12" type="ORF">JoomaDRAFT_0239</name>
</gene>
<comment type="similarity">
    <text evidence="2">Belongs to the MscS (TC 1.A.23) family.</text>
</comment>
<dbReference type="InterPro" id="IPR049142">
    <property type="entry name" value="MS_channel_1st"/>
</dbReference>
<dbReference type="eggNOG" id="COG0668">
    <property type="taxonomic scope" value="Bacteria"/>
</dbReference>
<dbReference type="AlphaFoldDB" id="I3C103"/>
<protein>
    <submittedName>
        <fullName evidence="12">Small-conductance mechanosensitive channel</fullName>
    </submittedName>
</protein>
<dbReference type="InterPro" id="IPR045275">
    <property type="entry name" value="MscS_archaea/bacteria_type"/>
</dbReference>
<evidence type="ECO:0000259" key="11">
    <source>
        <dbReference type="Pfam" id="PF21088"/>
    </source>
</evidence>
<organism evidence="12 13">
    <name type="scientific">Galbibacter orientalis DSM 19592</name>
    <dbReference type="NCBI Taxonomy" id="926559"/>
    <lineage>
        <taxon>Bacteria</taxon>
        <taxon>Pseudomonadati</taxon>
        <taxon>Bacteroidota</taxon>
        <taxon>Flavobacteriia</taxon>
        <taxon>Flavobacteriales</taxon>
        <taxon>Flavobacteriaceae</taxon>
        <taxon>Galbibacter</taxon>
    </lineage>
</organism>
<dbReference type="STRING" id="926559.JoomaDRAFT_0239"/>
<dbReference type="Proteomes" id="UP000004690">
    <property type="component" value="Unassembled WGS sequence"/>
</dbReference>
<accession>I3C103</accession>
<sequence>MEERLESAWDKMIEQLGSWLDVIVVSLPNVILAIIVFAGSFFLSRYVNSLMLRLLAKSSMQGTVKKVSARLISVTVILAGLFLALGILNLNKVLTSLLAGAGVAGLAIGLALQGTIANTFSGIVLSFVDYIKMGDWIECNDYSGEVVDIDLRTVTIREKDNNMVSIPNKMVIENPLKNYSITSKTRISVSCGVAYDSDLEFVQELVIKTISEKFDSVKNKEEVIFFYTEFDNSSINFETRFWMNSTTGLQTAKAKGDAIIAIKKAFDANGITIPFPIRTIDFSNKLSIKNQKNSNEEDSQEGIVSEEKYGKE</sequence>
<dbReference type="Gene3D" id="2.30.30.60">
    <property type="match status" value="1"/>
</dbReference>
<dbReference type="Gene3D" id="3.30.70.100">
    <property type="match status" value="1"/>
</dbReference>
<keyword evidence="3" id="KW-1003">Cell membrane</keyword>
<dbReference type="OrthoDB" id="1522493at2"/>
<dbReference type="Pfam" id="PF00924">
    <property type="entry name" value="MS_channel_2nd"/>
    <property type="match status" value="1"/>
</dbReference>
<feature type="domain" description="Mechanosensitive ion channel MscS" evidence="9">
    <location>
        <begin position="115"/>
        <end position="180"/>
    </location>
</feature>
<feature type="domain" description="Mechanosensitive ion channel transmembrane helices 2/3" evidence="11">
    <location>
        <begin position="71"/>
        <end position="113"/>
    </location>
</feature>
<evidence type="ECO:0000256" key="6">
    <source>
        <dbReference type="ARBA" id="ARBA00023136"/>
    </source>
</evidence>
<dbReference type="GO" id="GO:0008381">
    <property type="term" value="F:mechanosensitive monoatomic ion channel activity"/>
    <property type="evidence" value="ECO:0007669"/>
    <property type="project" value="InterPro"/>
</dbReference>
<dbReference type="Gene3D" id="1.10.287.1260">
    <property type="match status" value="1"/>
</dbReference>
<dbReference type="RefSeq" id="WP_008616074.1">
    <property type="nucleotide sequence ID" value="NZ_JH651380.1"/>
</dbReference>
<feature type="transmembrane region" description="Helical" evidence="8">
    <location>
        <begin position="20"/>
        <end position="46"/>
    </location>
</feature>
<evidence type="ECO:0000256" key="1">
    <source>
        <dbReference type="ARBA" id="ARBA00004651"/>
    </source>
</evidence>
<keyword evidence="5 8" id="KW-1133">Transmembrane helix</keyword>
<keyword evidence="6 8" id="KW-0472">Membrane</keyword>
<evidence type="ECO:0000256" key="8">
    <source>
        <dbReference type="SAM" id="Phobius"/>
    </source>
</evidence>
<dbReference type="InterPro" id="IPR049278">
    <property type="entry name" value="MS_channel_C"/>
</dbReference>
<dbReference type="InterPro" id="IPR011014">
    <property type="entry name" value="MscS_channel_TM-2"/>
</dbReference>
<dbReference type="PANTHER" id="PTHR30221">
    <property type="entry name" value="SMALL-CONDUCTANCE MECHANOSENSITIVE CHANNEL"/>
    <property type="match status" value="1"/>
</dbReference>
<dbReference type="SUPFAM" id="SSF50182">
    <property type="entry name" value="Sm-like ribonucleoproteins"/>
    <property type="match status" value="1"/>
</dbReference>
<keyword evidence="13" id="KW-1185">Reference proteome</keyword>
<dbReference type="InterPro" id="IPR006685">
    <property type="entry name" value="MscS_channel_2nd"/>
</dbReference>
<keyword evidence="4 8" id="KW-0812">Transmembrane</keyword>
<dbReference type="SUPFAM" id="SSF82861">
    <property type="entry name" value="Mechanosensitive channel protein MscS (YggB), transmembrane region"/>
    <property type="match status" value="1"/>
</dbReference>
<reference evidence="12 13" key="1">
    <citation type="submission" date="2012-02" db="EMBL/GenBank/DDBJ databases">
        <title>Improved High-Quality Draft genome of Joostella marina DSM 19592.</title>
        <authorList>
            <consortium name="US DOE Joint Genome Institute (JGI-PGF)"/>
            <person name="Lucas S."/>
            <person name="Copeland A."/>
            <person name="Lapidus A."/>
            <person name="Bruce D."/>
            <person name="Goodwin L."/>
            <person name="Pitluck S."/>
            <person name="Peters L."/>
            <person name="Chertkov O."/>
            <person name="Ovchinnikova G."/>
            <person name="Kyrpides N."/>
            <person name="Mavromatis K."/>
            <person name="Detter J.C."/>
            <person name="Han C."/>
            <person name="Land M."/>
            <person name="Hauser L."/>
            <person name="Markowitz V."/>
            <person name="Cheng J.-F."/>
            <person name="Hugenholtz P."/>
            <person name="Woyke T."/>
            <person name="Wu D."/>
            <person name="Tindall B."/>
            <person name="Brambilla E."/>
            <person name="Klenk H.-P."/>
            <person name="Eisen J.A."/>
        </authorList>
    </citation>
    <scope>NUCLEOTIDE SEQUENCE [LARGE SCALE GENOMIC DNA]</scope>
    <source>
        <strain evidence="12 13">DSM 19592</strain>
    </source>
</reference>
<evidence type="ECO:0000259" key="9">
    <source>
        <dbReference type="Pfam" id="PF00924"/>
    </source>
</evidence>
<dbReference type="InterPro" id="IPR010920">
    <property type="entry name" value="LSM_dom_sf"/>
</dbReference>
<dbReference type="PANTHER" id="PTHR30221:SF1">
    <property type="entry name" value="SMALL-CONDUCTANCE MECHANOSENSITIVE CHANNEL"/>
    <property type="match status" value="1"/>
</dbReference>
<proteinExistence type="inferred from homology"/>
<evidence type="ECO:0000313" key="12">
    <source>
        <dbReference type="EMBL" id="EIJ37296.1"/>
    </source>
</evidence>
<comment type="subcellular location">
    <subcellularLocation>
        <location evidence="1">Cell membrane</location>
        <topology evidence="1">Multi-pass membrane protein</topology>
    </subcellularLocation>
</comment>
<feature type="region of interest" description="Disordered" evidence="7">
    <location>
        <begin position="291"/>
        <end position="312"/>
    </location>
</feature>
<dbReference type="InterPro" id="IPR023408">
    <property type="entry name" value="MscS_beta-dom_sf"/>
</dbReference>